<dbReference type="InterPro" id="IPR039510">
    <property type="entry name" value="Vint_dom"/>
</dbReference>
<dbReference type="EMBL" id="JWZX01002766">
    <property type="protein sequence ID" value="KOO27095.1"/>
    <property type="molecule type" value="Genomic_DNA"/>
</dbReference>
<accession>A0A0M0JKU3</accession>
<evidence type="ECO:0000259" key="2">
    <source>
        <dbReference type="Pfam" id="PF14623"/>
    </source>
</evidence>
<dbReference type="Proteomes" id="UP000037460">
    <property type="component" value="Unassembled WGS sequence"/>
</dbReference>
<name>A0A0M0JKU3_9EUKA</name>
<proteinExistence type="predicted"/>
<dbReference type="PANTHER" id="PTHR10579:SF156">
    <property type="entry name" value="VWFA DOMAIN-CONTAINING PROTEIN"/>
    <property type="match status" value="1"/>
</dbReference>
<evidence type="ECO:0000259" key="1">
    <source>
        <dbReference type="Pfam" id="PF13519"/>
    </source>
</evidence>
<sequence length="669" mass="70872">MSVDLQRQGCLTMATITPPQTNSMAATPTRVAVCLVLDVSGSMMSTAEVTNDAGEKISYGFTLLDIVKHATLAYIGSLGASDWIRIVEYGSLAAEVAPWTACTPEAKETLDQLVRGLRTKGSTNMIDGINKGCDGFTNGTKSNCSDGAIHRLPDEVKLHAADFAMSLVVCTDGLPDERGHDWTGFLNRRMGEVEETVGFRPKVTAIGFGNSLDSALLASFSDVFLHIPDAGSVGSFVVNLVAATRSTANLALPSSGGAVVANTARLILEPASAVAAVLGFDCVPWRSGAAVAVDIGALMYDQPRHIVVRTKSASGLSVSLEVGGHEMCASGVTVDVPTLATAPENAAAKVFQTQLERLAVVSCMTLYKLQPPVMSDKLQTCVGLMADDGSPLKQTVVDEVLLALKPDKLATWGKHYLTTLPFMLRLERRSNFRDMCLQGFGKDVQGENGMFEELSNQAEMVFAQLKPPDPSAGRPFGGGFGGVFGGGAPVQTFTSLPDEFMRGGGCFGPDATILLAPTNGLTTSPPLKVSAVRAGDVLVGEGGRLATVVCVVMTECVGGKALLTRLPNGLELTEWHPMRDRSGRWRFPHMLGERTMRSTPYVYNFVLSPGHPTILVNGVPCAALGHGLEEPVVAHPYWGTHAVINDLMQRPGWQSGRVILPAVQSTASA</sequence>
<protein>
    <submittedName>
        <fullName evidence="3">von willebrand factor type a domain containing protein</fullName>
    </submittedName>
</protein>
<organism evidence="3 4">
    <name type="scientific">Chrysochromulina tobinii</name>
    <dbReference type="NCBI Taxonomy" id="1460289"/>
    <lineage>
        <taxon>Eukaryota</taxon>
        <taxon>Haptista</taxon>
        <taxon>Haptophyta</taxon>
        <taxon>Prymnesiophyceae</taxon>
        <taxon>Prymnesiales</taxon>
        <taxon>Chrysochromulinaceae</taxon>
        <taxon>Chrysochromulina</taxon>
    </lineage>
</organism>
<dbReference type="Pfam" id="PF14623">
    <property type="entry name" value="Vint"/>
    <property type="match status" value="1"/>
</dbReference>
<dbReference type="OrthoDB" id="299997at2759"/>
<dbReference type="InterPro" id="IPR036465">
    <property type="entry name" value="vWFA_dom_sf"/>
</dbReference>
<dbReference type="PANTHER" id="PTHR10579">
    <property type="entry name" value="CALCIUM-ACTIVATED CHLORIDE CHANNEL REGULATOR"/>
    <property type="match status" value="1"/>
</dbReference>
<dbReference type="AlphaFoldDB" id="A0A0M0JKU3"/>
<comment type="caution">
    <text evidence="3">The sequence shown here is derived from an EMBL/GenBank/DDBJ whole genome shotgun (WGS) entry which is preliminary data.</text>
</comment>
<dbReference type="Pfam" id="PF13519">
    <property type="entry name" value="VWA_2"/>
    <property type="match status" value="1"/>
</dbReference>
<feature type="domain" description="Vint" evidence="2">
    <location>
        <begin position="506"/>
        <end position="659"/>
    </location>
</feature>
<evidence type="ECO:0000313" key="4">
    <source>
        <dbReference type="Proteomes" id="UP000037460"/>
    </source>
</evidence>
<keyword evidence="4" id="KW-1185">Reference proteome</keyword>
<gene>
    <name evidence="3" type="ORF">Ctob_006150</name>
</gene>
<reference evidence="4" key="1">
    <citation type="journal article" date="2015" name="PLoS Genet.">
        <title>Genome Sequence and Transcriptome Analyses of Chrysochromulina tobin: Metabolic Tools for Enhanced Algal Fitness in the Prominent Order Prymnesiales (Haptophyceae).</title>
        <authorList>
            <person name="Hovde B.T."/>
            <person name="Deodato C.R."/>
            <person name="Hunsperger H.M."/>
            <person name="Ryken S.A."/>
            <person name="Yost W."/>
            <person name="Jha R.K."/>
            <person name="Patterson J."/>
            <person name="Monnat R.J. Jr."/>
            <person name="Barlow S.B."/>
            <person name="Starkenburg S.R."/>
            <person name="Cattolico R.A."/>
        </authorList>
    </citation>
    <scope>NUCLEOTIDE SEQUENCE</scope>
    <source>
        <strain evidence="4">CCMP291</strain>
    </source>
</reference>
<dbReference type="InterPro" id="IPR051266">
    <property type="entry name" value="CLCR"/>
</dbReference>
<feature type="domain" description="VWFA" evidence="1">
    <location>
        <begin position="34"/>
        <end position="134"/>
    </location>
</feature>
<dbReference type="InterPro" id="IPR002035">
    <property type="entry name" value="VWF_A"/>
</dbReference>
<evidence type="ECO:0000313" key="3">
    <source>
        <dbReference type="EMBL" id="KOO27095.1"/>
    </source>
</evidence>
<dbReference type="SUPFAM" id="SSF53300">
    <property type="entry name" value="vWA-like"/>
    <property type="match status" value="1"/>
</dbReference>
<dbReference type="Gene3D" id="3.40.50.410">
    <property type="entry name" value="von Willebrand factor, type A domain"/>
    <property type="match status" value="1"/>
</dbReference>